<dbReference type="CDD" id="cd15535">
    <property type="entry name" value="PHD1_Rco1"/>
    <property type="match status" value="1"/>
</dbReference>
<dbReference type="InterPro" id="IPR011011">
    <property type="entry name" value="Znf_FYVE_PHD"/>
</dbReference>
<evidence type="ECO:0000256" key="3">
    <source>
        <dbReference type="ARBA" id="ARBA00022833"/>
    </source>
</evidence>
<dbReference type="SUPFAM" id="SSF57903">
    <property type="entry name" value="FYVE/PHD zinc finger"/>
    <property type="match status" value="1"/>
</dbReference>
<evidence type="ECO:0000256" key="5">
    <source>
        <dbReference type="SAM" id="MobiDB-lite"/>
    </source>
</evidence>
<dbReference type="Pfam" id="PF00628">
    <property type="entry name" value="PHD"/>
    <property type="match status" value="1"/>
</dbReference>
<feature type="compositionally biased region" description="Basic and acidic residues" evidence="5">
    <location>
        <begin position="11"/>
        <end position="20"/>
    </location>
</feature>
<organism evidence="7 8">
    <name type="scientific">Schizosaccharomyces osmophilus</name>
    <dbReference type="NCBI Taxonomy" id="2545709"/>
    <lineage>
        <taxon>Eukaryota</taxon>
        <taxon>Fungi</taxon>
        <taxon>Dikarya</taxon>
        <taxon>Ascomycota</taxon>
        <taxon>Taphrinomycotina</taxon>
        <taxon>Schizosaccharomycetes</taxon>
        <taxon>Schizosaccharomycetales</taxon>
        <taxon>Schizosaccharomycetaceae</taxon>
        <taxon>Schizosaccharomyces</taxon>
    </lineage>
</organism>
<accession>A0AAE9W6T4</accession>
<dbReference type="RefSeq" id="XP_056034842.1">
    <property type="nucleotide sequence ID" value="XM_056180472.1"/>
</dbReference>
<reference evidence="7 8" key="1">
    <citation type="journal article" date="2023" name="G3 (Bethesda)">
        <title>A high-quality reference genome for the fission yeast Schizosaccharomyces osmophilus.</title>
        <authorList>
            <person name="Jia G.S."/>
            <person name="Zhang W.C."/>
            <person name="Liang Y."/>
            <person name="Liu X.H."/>
            <person name="Rhind N."/>
            <person name="Pidoux A."/>
            <person name="Brysch-Herzberg M."/>
            <person name="Du L.L."/>
        </authorList>
    </citation>
    <scope>NUCLEOTIDE SEQUENCE [LARGE SCALE GENOMIC DNA]</scope>
    <source>
        <strain evidence="7 8">CBS 15793</strain>
    </source>
</reference>
<keyword evidence="3" id="KW-0862">Zinc</keyword>
<evidence type="ECO:0000256" key="1">
    <source>
        <dbReference type="ARBA" id="ARBA00022723"/>
    </source>
</evidence>
<evidence type="ECO:0000256" key="4">
    <source>
        <dbReference type="PROSITE-ProRule" id="PRU00146"/>
    </source>
</evidence>
<keyword evidence="2 4" id="KW-0863">Zinc-finger</keyword>
<sequence length="368" mass="41076">MESPVSQSSKVEGETKDLPMKSETPSRNSPKTSSRRSSRSEEIPNKAPVKESQNQQSAKSQTSTTQPVSSSVAKKRKRRTVIKNVDYCSACGGRGLFLCCESCPRSFHLSCLDPPITEDEIPDGSWYCTSCSLTQHVPPKQPLGLWSQLFDWVDSANVSQYNLPDAVIHHFHGISRDPIGKYEEQEHISSEASSSLPKDSSITALAYCGHCNKPSVGACKVFGCQVCDTFYHRDCFKHTKACRHEVASKHGLRMPQNAVVVRTPALPDKTVLSDTPPLVSGWQLAVKEEVFDDNYVNFPRLPVSCLYKVSVDGLIKDFLYTVQQQNKSLDKSREMEGNIQPTVKSALMTKRNHPKLPETLREMFLHSQ</sequence>
<dbReference type="GO" id="GO:0006357">
    <property type="term" value="P:regulation of transcription by RNA polymerase II"/>
    <property type="evidence" value="ECO:0007669"/>
    <property type="project" value="TreeGrafter"/>
</dbReference>
<dbReference type="Proteomes" id="UP001212411">
    <property type="component" value="Chromosome 1"/>
</dbReference>
<evidence type="ECO:0000313" key="8">
    <source>
        <dbReference type="Proteomes" id="UP001212411"/>
    </source>
</evidence>
<keyword evidence="8" id="KW-1185">Reference proteome</keyword>
<dbReference type="GO" id="GO:0032221">
    <property type="term" value="C:Rpd3S complex"/>
    <property type="evidence" value="ECO:0007669"/>
    <property type="project" value="TreeGrafter"/>
</dbReference>
<evidence type="ECO:0000256" key="2">
    <source>
        <dbReference type="ARBA" id="ARBA00022771"/>
    </source>
</evidence>
<evidence type="ECO:0000259" key="6">
    <source>
        <dbReference type="PROSITE" id="PS50016"/>
    </source>
</evidence>
<dbReference type="PROSITE" id="PS50016">
    <property type="entry name" value="ZF_PHD_2"/>
    <property type="match status" value="1"/>
</dbReference>
<keyword evidence="1" id="KW-0479">Metal-binding</keyword>
<dbReference type="EMBL" id="CP115611">
    <property type="protein sequence ID" value="WBW70599.1"/>
    <property type="molecule type" value="Genomic_DNA"/>
</dbReference>
<dbReference type="SMART" id="SM00249">
    <property type="entry name" value="PHD"/>
    <property type="match status" value="1"/>
</dbReference>
<proteinExistence type="predicted"/>
<dbReference type="PANTHER" id="PTHR47636:SF2">
    <property type="entry name" value="CLR6 HISTONE DEACETYLASE ASSOCIATED PHD PROTEIN-1 CPH1"/>
    <property type="match status" value="1"/>
</dbReference>
<dbReference type="InterPro" id="IPR019786">
    <property type="entry name" value="Zinc_finger_PHD-type_CS"/>
</dbReference>
<dbReference type="Gene3D" id="3.30.40.10">
    <property type="entry name" value="Zinc/RING finger domain, C3HC4 (zinc finger)"/>
    <property type="match status" value="1"/>
</dbReference>
<gene>
    <name evidence="7" type="primary">cph1</name>
    <name evidence="7" type="ORF">SOMG_01679</name>
</gene>
<dbReference type="InterPro" id="IPR013083">
    <property type="entry name" value="Znf_RING/FYVE/PHD"/>
</dbReference>
<dbReference type="KEGG" id="som:SOMG_01679"/>
<dbReference type="PROSITE" id="PS01359">
    <property type="entry name" value="ZF_PHD_1"/>
    <property type="match status" value="1"/>
</dbReference>
<feature type="region of interest" description="Disordered" evidence="5">
    <location>
        <begin position="1"/>
        <end position="76"/>
    </location>
</feature>
<dbReference type="AlphaFoldDB" id="A0AAE9W6T4"/>
<feature type="compositionally biased region" description="Low complexity" evidence="5">
    <location>
        <begin position="52"/>
        <end position="72"/>
    </location>
</feature>
<feature type="domain" description="PHD-type" evidence="6">
    <location>
        <begin position="85"/>
        <end position="134"/>
    </location>
</feature>
<name>A0AAE9W6T4_9SCHI</name>
<dbReference type="GeneID" id="80875161"/>
<feature type="compositionally biased region" description="Polar residues" evidence="5">
    <location>
        <begin position="1"/>
        <end position="10"/>
    </location>
</feature>
<evidence type="ECO:0000313" key="7">
    <source>
        <dbReference type="EMBL" id="WBW70599.1"/>
    </source>
</evidence>
<dbReference type="InterPro" id="IPR052819">
    <property type="entry name" value="Chromatin_regulatory_protein"/>
</dbReference>
<dbReference type="GO" id="GO:0008270">
    <property type="term" value="F:zinc ion binding"/>
    <property type="evidence" value="ECO:0007669"/>
    <property type="project" value="UniProtKB-KW"/>
</dbReference>
<dbReference type="PANTHER" id="PTHR47636">
    <property type="entry name" value="TRANSCRIPTIONAL REGULATORY PROTEIN RCO1"/>
    <property type="match status" value="1"/>
</dbReference>
<dbReference type="InterPro" id="IPR001965">
    <property type="entry name" value="Znf_PHD"/>
</dbReference>
<protein>
    <submittedName>
        <fullName evidence="7">Clr6 histone deacetylase associated PHD finger protein Cph1</fullName>
    </submittedName>
</protein>
<dbReference type="InterPro" id="IPR019787">
    <property type="entry name" value="Znf_PHD-finger"/>
</dbReference>